<organism evidence="1 2">
    <name type="scientific">Caenorhabditis angaria</name>
    <dbReference type="NCBI Taxonomy" id="860376"/>
    <lineage>
        <taxon>Eukaryota</taxon>
        <taxon>Metazoa</taxon>
        <taxon>Ecdysozoa</taxon>
        <taxon>Nematoda</taxon>
        <taxon>Chromadorea</taxon>
        <taxon>Rhabditida</taxon>
        <taxon>Rhabditina</taxon>
        <taxon>Rhabditomorpha</taxon>
        <taxon>Rhabditoidea</taxon>
        <taxon>Rhabditidae</taxon>
        <taxon>Peloderinae</taxon>
        <taxon>Caenorhabditis</taxon>
    </lineage>
</organism>
<accession>A0A9P1I3Z7</accession>
<evidence type="ECO:0000313" key="1">
    <source>
        <dbReference type="EMBL" id="CAI5437836.1"/>
    </source>
</evidence>
<proteinExistence type="predicted"/>
<gene>
    <name evidence="1" type="ORF">CAMP_LOCUS473</name>
</gene>
<name>A0A9P1I3Z7_9PELO</name>
<protein>
    <submittedName>
        <fullName evidence="1">Uncharacterized protein</fullName>
    </submittedName>
</protein>
<evidence type="ECO:0000313" key="2">
    <source>
        <dbReference type="Proteomes" id="UP001152747"/>
    </source>
</evidence>
<dbReference type="AlphaFoldDB" id="A0A9P1I3Z7"/>
<dbReference type="EMBL" id="CANHGI010000001">
    <property type="protein sequence ID" value="CAI5437836.1"/>
    <property type="molecule type" value="Genomic_DNA"/>
</dbReference>
<sequence length="85" mass="10027">MRFAEYFRVQHSLVNRQLSKKFSAQQKQQSARNLGLVPNTVQEVIVWMSTSKEFPKFRVVKANDLPKKPEDPLIQQNLRKMLKNL</sequence>
<dbReference type="Proteomes" id="UP001152747">
    <property type="component" value="Unassembled WGS sequence"/>
</dbReference>
<comment type="caution">
    <text evidence="1">The sequence shown here is derived from an EMBL/GenBank/DDBJ whole genome shotgun (WGS) entry which is preliminary data.</text>
</comment>
<reference evidence="1" key="1">
    <citation type="submission" date="2022-11" db="EMBL/GenBank/DDBJ databases">
        <authorList>
            <person name="Kikuchi T."/>
        </authorList>
    </citation>
    <scope>NUCLEOTIDE SEQUENCE</scope>
    <source>
        <strain evidence="1">PS1010</strain>
    </source>
</reference>
<keyword evidence="2" id="KW-1185">Reference proteome</keyword>